<dbReference type="InterPro" id="IPR050397">
    <property type="entry name" value="Env_Response_Regulators"/>
</dbReference>
<dbReference type="PROSITE" id="PS50042">
    <property type="entry name" value="CNMP_BINDING_3"/>
    <property type="match status" value="1"/>
</dbReference>
<dbReference type="InterPro" id="IPR036388">
    <property type="entry name" value="WH-like_DNA-bd_sf"/>
</dbReference>
<dbReference type="InterPro" id="IPR000595">
    <property type="entry name" value="cNMP-bd_dom"/>
</dbReference>
<keyword evidence="2" id="KW-0238">DNA-binding</keyword>
<gene>
    <name evidence="6" type="ORF">AACH10_09090</name>
</gene>
<protein>
    <submittedName>
        <fullName evidence="6">Crp/Fnr family transcriptional regulator</fullName>
    </submittedName>
</protein>
<dbReference type="PANTHER" id="PTHR24567:SF74">
    <property type="entry name" value="HTH-TYPE TRANSCRIPTIONAL REGULATOR ARCR"/>
    <property type="match status" value="1"/>
</dbReference>
<sequence>MLSSPTALLAPSAVFGSVPPLRAAAAEPPAAAVTRAPIDLSPAALCELPLFSTLPPARVASLLARATVRHFRRGERVVEQGRSSDTLHVLLSGKAHAVRTGHNGRALLLQVLRRGDFFGELGVLDGLPHGGSVRCLVQCEVLMLSGRDIDQQLRDWPEFAQAMVQVLVQRLRSANRRIASLALHDVHDRVIDYLREHGEPCGDGAFHARGRVSRTEMALMVGASREMVCRVMRQLSRRGIAEALDDGSIIVRPPAEG</sequence>
<feature type="domain" description="Cyclic nucleotide-binding" evidence="4">
    <location>
        <begin position="50"/>
        <end position="170"/>
    </location>
</feature>
<dbReference type="InterPro" id="IPR018490">
    <property type="entry name" value="cNMP-bd_dom_sf"/>
</dbReference>
<proteinExistence type="predicted"/>
<evidence type="ECO:0000313" key="7">
    <source>
        <dbReference type="Proteomes" id="UP001365405"/>
    </source>
</evidence>
<name>A0ABU9CFB1_9BURK</name>
<keyword evidence="7" id="KW-1185">Reference proteome</keyword>
<accession>A0ABU9CFB1</accession>
<dbReference type="Gene3D" id="2.60.120.10">
    <property type="entry name" value="Jelly Rolls"/>
    <property type="match status" value="1"/>
</dbReference>
<evidence type="ECO:0000259" key="5">
    <source>
        <dbReference type="PROSITE" id="PS51063"/>
    </source>
</evidence>
<dbReference type="EMBL" id="JBBUTH010000004">
    <property type="protein sequence ID" value="MEK8050391.1"/>
    <property type="molecule type" value="Genomic_DNA"/>
</dbReference>
<evidence type="ECO:0000256" key="2">
    <source>
        <dbReference type="ARBA" id="ARBA00023125"/>
    </source>
</evidence>
<evidence type="ECO:0000313" key="6">
    <source>
        <dbReference type="EMBL" id="MEK8050391.1"/>
    </source>
</evidence>
<evidence type="ECO:0000259" key="4">
    <source>
        <dbReference type="PROSITE" id="PS50042"/>
    </source>
</evidence>
<reference evidence="6 7" key="1">
    <citation type="submission" date="2024-04" db="EMBL/GenBank/DDBJ databases">
        <title>Novel species of the genus Ideonella isolated from streams.</title>
        <authorList>
            <person name="Lu H."/>
        </authorList>
    </citation>
    <scope>NUCLEOTIDE SEQUENCE [LARGE SCALE GENOMIC DNA]</scope>
    <source>
        <strain evidence="6 7">DXS22W</strain>
    </source>
</reference>
<dbReference type="PROSITE" id="PS51063">
    <property type="entry name" value="HTH_CRP_2"/>
    <property type="match status" value="1"/>
</dbReference>
<dbReference type="PANTHER" id="PTHR24567">
    <property type="entry name" value="CRP FAMILY TRANSCRIPTIONAL REGULATORY PROTEIN"/>
    <property type="match status" value="1"/>
</dbReference>
<keyword evidence="3" id="KW-0804">Transcription</keyword>
<feature type="domain" description="HTH crp-type" evidence="5">
    <location>
        <begin position="184"/>
        <end position="255"/>
    </location>
</feature>
<comment type="caution">
    <text evidence="6">The sequence shown here is derived from an EMBL/GenBank/DDBJ whole genome shotgun (WGS) entry which is preliminary data.</text>
</comment>
<organism evidence="6 7">
    <name type="scientific">Pseudaquabacterium inlustre</name>
    <dbReference type="NCBI Taxonomy" id="2984192"/>
    <lineage>
        <taxon>Bacteria</taxon>
        <taxon>Pseudomonadati</taxon>
        <taxon>Pseudomonadota</taxon>
        <taxon>Betaproteobacteria</taxon>
        <taxon>Burkholderiales</taxon>
        <taxon>Sphaerotilaceae</taxon>
        <taxon>Pseudaquabacterium</taxon>
    </lineage>
</organism>
<dbReference type="SMART" id="SM00100">
    <property type="entry name" value="cNMP"/>
    <property type="match status" value="1"/>
</dbReference>
<dbReference type="Pfam" id="PF00027">
    <property type="entry name" value="cNMP_binding"/>
    <property type="match status" value="1"/>
</dbReference>
<keyword evidence="1" id="KW-0805">Transcription regulation</keyword>
<dbReference type="InterPro" id="IPR036390">
    <property type="entry name" value="WH_DNA-bd_sf"/>
</dbReference>
<evidence type="ECO:0000256" key="3">
    <source>
        <dbReference type="ARBA" id="ARBA00023163"/>
    </source>
</evidence>
<dbReference type="InterPro" id="IPR014710">
    <property type="entry name" value="RmlC-like_jellyroll"/>
</dbReference>
<dbReference type="SUPFAM" id="SSF46785">
    <property type="entry name" value="Winged helix' DNA-binding domain"/>
    <property type="match status" value="1"/>
</dbReference>
<evidence type="ECO:0000256" key="1">
    <source>
        <dbReference type="ARBA" id="ARBA00023015"/>
    </source>
</evidence>
<dbReference type="Gene3D" id="1.10.10.10">
    <property type="entry name" value="Winged helix-like DNA-binding domain superfamily/Winged helix DNA-binding domain"/>
    <property type="match status" value="1"/>
</dbReference>
<dbReference type="Proteomes" id="UP001365405">
    <property type="component" value="Unassembled WGS sequence"/>
</dbReference>
<dbReference type="Pfam" id="PF13545">
    <property type="entry name" value="HTH_Crp_2"/>
    <property type="match status" value="1"/>
</dbReference>
<dbReference type="SUPFAM" id="SSF51206">
    <property type="entry name" value="cAMP-binding domain-like"/>
    <property type="match status" value="1"/>
</dbReference>
<dbReference type="CDD" id="cd00038">
    <property type="entry name" value="CAP_ED"/>
    <property type="match status" value="1"/>
</dbReference>
<dbReference type="InterPro" id="IPR012318">
    <property type="entry name" value="HTH_CRP"/>
</dbReference>
<dbReference type="RefSeq" id="WP_341410069.1">
    <property type="nucleotide sequence ID" value="NZ_JBBUTH010000004.1"/>
</dbReference>